<evidence type="ECO:0000313" key="2">
    <source>
        <dbReference type="Proteomes" id="UP000196052"/>
    </source>
</evidence>
<accession>A0A1C6WNF0</accession>
<reference evidence="2" key="1">
    <citation type="submission" date="2016-08" db="EMBL/GenBank/DDBJ databases">
        <authorList>
            <person name="Loux V."/>
            <person name="Rue O."/>
        </authorList>
    </citation>
    <scope>NUCLEOTIDE SEQUENCE [LARGE SCALE GENOMIC DNA]</scope>
    <source>
        <strain evidence="2">INRA Bc05-F1</strain>
    </source>
</reference>
<dbReference type="Proteomes" id="UP000196052">
    <property type="component" value="Unassembled WGS sequence"/>
</dbReference>
<gene>
    <name evidence="1" type="ORF">BC05F1_04221</name>
</gene>
<proteinExistence type="predicted"/>
<dbReference type="AlphaFoldDB" id="A0A1C6WNF0"/>
<evidence type="ECO:0000313" key="1">
    <source>
        <dbReference type="EMBL" id="SCC53168.1"/>
    </source>
</evidence>
<protein>
    <submittedName>
        <fullName evidence="1">Uncharacterized protein</fullName>
    </submittedName>
</protein>
<organism evidence="1 2">
    <name type="scientific">Bacillus wiedmannii</name>
    <dbReference type="NCBI Taxonomy" id="1890302"/>
    <lineage>
        <taxon>Bacteria</taxon>
        <taxon>Bacillati</taxon>
        <taxon>Bacillota</taxon>
        <taxon>Bacilli</taxon>
        <taxon>Bacillales</taxon>
        <taxon>Bacillaceae</taxon>
        <taxon>Bacillus</taxon>
        <taxon>Bacillus cereus group</taxon>
    </lineage>
</organism>
<sequence>MEFYVQIKLLQDGRMVANVITEKEHSICLMSYNYLM</sequence>
<dbReference type="EMBL" id="FMBE01000014">
    <property type="protein sequence ID" value="SCC53168.1"/>
    <property type="molecule type" value="Genomic_DNA"/>
</dbReference>
<name>A0A1C6WNF0_9BACI</name>